<evidence type="ECO:0000256" key="1">
    <source>
        <dbReference type="SAM" id="Phobius"/>
    </source>
</evidence>
<keyword evidence="1" id="KW-1133">Transmembrane helix</keyword>
<evidence type="ECO:0000313" key="3">
    <source>
        <dbReference type="Proteomes" id="UP000306402"/>
    </source>
</evidence>
<comment type="caution">
    <text evidence="2">The sequence shown here is derived from an EMBL/GenBank/DDBJ whole genome shotgun (WGS) entry which is preliminary data.</text>
</comment>
<keyword evidence="1" id="KW-0812">Transmembrane</keyword>
<feature type="transmembrane region" description="Helical" evidence="1">
    <location>
        <begin position="12"/>
        <end position="31"/>
    </location>
</feature>
<accession>A0A5R9L1P3</accession>
<name>A0A5R9L1P3_9BACT</name>
<sequence>MIHFDFDWSDLLNKLIFAVAVFILPLQLWLLVFRNRAAGKNGFDRRLTLKLILNIILWISILGFITQPYLSLPASSKSRMLVAKDVSSDIVQKIRDSLKVETINVGALAKSSADTLLIVGQNFEPAFFASIQQLEYQPVLQWNPFFATDQFQSLNWKGVVRKGEMQSVRGSLFSSKQQVIKLLFGGQTLDSVALHPGFQDFKLEIPVFAQGRNTVELLLGDQISDTLRFFSRPAEKLTVSFLLDNPDFETRALATWLGKNGHGVRYEAKLSKGVQSSQNINAAKESDLVVTDAGNAGNVLVKKALNAGRSILFVNLTNPGTEIATINRALGTRFQVKKISNEPNVKVTSEFNALPFQFSKAPYQLTTPGYPVVIEKQKGKVGVSLLNETFPMQLTGDSVAYERVWNSILALVRPVLGKNLEVPAPVFAGLPTRIDLNGFPDLGKEMRIGTDTVYVEKSAFNEKSGAALWVPRESGWVTLKDSIPTEIFVESNSPGFKIAQMRDFVNANHVSDTLNRKELRTAQNVDRKLPDWFWFCWLMFCFAVLWVEAKF</sequence>
<dbReference type="OrthoDB" id="980086at2"/>
<proteinExistence type="predicted"/>
<evidence type="ECO:0008006" key="4">
    <source>
        <dbReference type="Google" id="ProtNLM"/>
    </source>
</evidence>
<reference evidence="2 3" key="1">
    <citation type="submission" date="2019-05" db="EMBL/GenBank/DDBJ databases">
        <authorList>
            <person name="Qu J.-H."/>
        </authorList>
    </citation>
    <scope>NUCLEOTIDE SEQUENCE [LARGE SCALE GENOMIC DNA]</scope>
    <source>
        <strain evidence="2 3">T17</strain>
    </source>
</reference>
<evidence type="ECO:0000313" key="2">
    <source>
        <dbReference type="EMBL" id="TLV02279.1"/>
    </source>
</evidence>
<keyword evidence="1" id="KW-0472">Membrane</keyword>
<keyword evidence="3" id="KW-1185">Reference proteome</keyword>
<dbReference type="RefSeq" id="WP_138363488.1">
    <property type="nucleotide sequence ID" value="NZ_VCEJ01000002.1"/>
</dbReference>
<dbReference type="AlphaFoldDB" id="A0A5R9L1P3"/>
<protein>
    <recommendedName>
        <fullName evidence="4">Aerotolerance regulator N-terminal domain-containing protein</fullName>
    </recommendedName>
</protein>
<gene>
    <name evidence="2" type="ORF">FEN17_01155</name>
</gene>
<organism evidence="2 3">
    <name type="scientific">Dyadobacter luticola</name>
    <dbReference type="NCBI Taxonomy" id="1979387"/>
    <lineage>
        <taxon>Bacteria</taxon>
        <taxon>Pseudomonadati</taxon>
        <taxon>Bacteroidota</taxon>
        <taxon>Cytophagia</taxon>
        <taxon>Cytophagales</taxon>
        <taxon>Spirosomataceae</taxon>
        <taxon>Dyadobacter</taxon>
    </lineage>
</organism>
<feature type="transmembrane region" description="Helical" evidence="1">
    <location>
        <begin position="51"/>
        <end position="70"/>
    </location>
</feature>
<dbReference type="EMBL" id="VCEJ01000002">
    <property type="protein sequence ID" value="TLV02279.1"/>
    <property type="molecule type" value="Genomic_DNA"/>
</dbReference>
<dbReference type="Proteomes" id="UP000306402">
    <property type="component" value="Unassembled WGS sequence"/>
</dbReference>